<evidence type="ECO:0000313" key="13">
    <source>
        <dbReference type="EMBL" id="MBG9377863.1"/>
    </source>
</evidence>
<comment type="subcellular location">
    <subcellularLocation>
        <location evidence="1">Membrane</location>
        <topology evidence="1">Multi-pass membrane protein</topology>
    </subcellularLocation>
</comment>
<feature type="transmembrane region" description="Helical" evidence="11">
    <location>
        <begin position="131"/>
        <end position="152"/>
    </location>
</feature>
<evidence type="ECO:0000256" key="6">
    <source>
        <dbReference type="ARBA" id="ARBA00022958"/>
    </source>
</evidence>
<dbReference type="SUPFAM" id="SSF81296">
    <property type="entry name" value="E set domains"/>
    <property type="match status" value="1"/>
</dbReference>
<dbReference type="InterPro" id="IPR013518">
    <property type="entry name" value="K_chnl_inward-rec_Kir_cyto"/>
</dbReference>
<sequence>MSLLRRNNASLKTNNDTGFSSNTGNYGGRFVNKDGSFNVQKEGVAFWDRFSMFHTMINLPGWQFLAIIIAVFILINLLYTGVFMLVGVPEFTGIIAESEWHVFREMFFFSTETFSTVGYGRVNPVGGLANFFAAADALTGSLFFALVTGLMYGRFSKPRAFLEFSKKALIGPYRNIAGLMFRFVSFKERHTLADVEVKVSLSILEDVNGKQEYKFYNLPLERTRVDSLPMNFTVVHPIDDESPLRGMSLEDMRNADFEIYVLVKAYDDSFSSNVLQRTSYTYNEIIFDAKFVQMYRQSEDGNTTIIELNKLNEYKETPVYQTTAQTPVI</sequence>
<dbReference type="RefSeq" id="WP_196991928.1">
    <property type="nucleotide sequence ID" value="NZ_JADWYR010000002.1"/>
</dbReference>
<keyword evidence="5" id="KW-0851">Voltage-gated channel</keyword>
<dbReference type="PRINTS" id="PR01320">
    <property type="entry name" value="KIRCHANNEL"/>
</dbReference>
<dbReference type="AlphaFoldDB" id="A0A931GXD6"/>
<dbReference type="EMBL" id="JADWYR010000002">
    <property type="protein sequence ID" value="MBG9377863.1"/>
    <property type="molecule type" value="Genomic_DNA"/>
</dbReference>
<protein>
    <submittedName>
        <fullName evidence="13">Transporter</fullName>
    </submittedName>
</protein>
<reference evidence="13" key="1">
    <citation type="submission" date="2020-11" db="EMBL/GenBank/DDBJ databases">
        <title>Bacterial whole genome sequence for Panacibacter sp. DH6.</title>
        <authorList>
            <person name="Le V."/>
            <person name="Ko S."/>
            <person name="Ahn C.-Y."/>
            <person name="Oh H.-M."/>
        </authorList>
    </citation>
    <scope>NUCLEOTIDE SEQUENCE</scope>
    <source>
        <strain evidence="13">DH6</strain>
    </source>
</reference>
<dbReference type="Proteomes" id="UP000628448">
    <property type="component" value="Unassembled WGS sequence"/>
</dbReference>
<dbReference type="GO" id="GO:0005242">
    <property type="term" value="F:inward rectifier potassium channel activity"/>
    <property type="evidence" value="ECO:0007669"/>
    <property type="project" value="InterPro"/>
</dbReference>
<dbReference type="GO" id="GO:1990573">
    <property type="term" value="P:potassium ion import across plasma membrane"/>
    <property type="evidence" value="ECO:0007669"/>
    <property type="project" value="TreeGrafter"/>
</dbReference>
<dbReference type="Gene3D" id="2.60.40.1400">
    <property type="entry name" value="G protein-activated inward rectifier potassium channel 1"/>
    <property type="match status" value="1"/>
</dbReference>
<dbReference type="GO" id="GO:0034702">
    <property type="term" value="C:monoatomic ion channel complex"/>
    <property type="evidence" value="ECO:0007669"/>
    <property type="project" value="UniProtKB-KW"/>
</dbReference>
<dbReference type="PANTHER" id="PTHR11767">
    <property type="entry name" value="INWARD RECTIFIER POTASSIUM CHANNEL"/>
    <property type="match status" value="1"/>
</dbReference>
<dbReference type="InterPro" id="IPR014756">
    <property type="entry name" value="Ig_E-set"/>
</dbReference>
<dbReference type="InterPro" id="IPR016449">
    <property type="entry name" value="K_chnl_inward-rec_Kir"/>
</dbReference>
<evidence type="ECO:0000259" key="12">
    <source>
        <dbReference type="Pfam" id="PF17655"/>
    </source>
</evidence>
<evidence type="ECO:0000256" key="7">
    <source>
        <dbReference type="ARBA" id="ARBA00022989"/>
    </source>
</evidence>
<accession>A0A931GXD6</accession>
<gene>
    <name evidence="13" type="ORF">I5907_16605</name>
</gene>
<evidence type="ECO:0000256" key="8">
    <source>
        <dbReference type="ARBA" id="ARBA00023065"/>
    </source>
</evidence>
<evidence type="ECO:0000256" key="2">
    <source>
        <dbReference type="ARBA" id="ARBA00022448"/>
    </source>
</evidence>
<feature type="domain" description="Inward rectifier potassium channel C-terminal" evidence="12">
    <location>
        <begin position="162"/>
        <end position="323"/>
    </location>
</feature>
<dbReference type="InterPro" id="IPR041647">
    <property type="entry name" value="IRK_C"/>
</dbReference>
<comment type="caution">
    <text evidence="13">The sequence shown here is derived from an EMBL/GenBank/DDBJ whole genome shotgun (WGS) entry which is preliminary data.</text>
</comment>
<keyword evidence="7 11" id="KW-1133">Transmembrane helix</keyword>
<evidence type="ECO:0000256" key="1">
    <source>
        <dbReference type="ARBA" id="ARBA00004141"/>
    </source>
</evidence>
<dbReference type="GO" id="GO:0005886">
    <property type="term" value="C:plasma membrane"/>
    <property type="evidence" value="ECO:0007669"/>
    <property type="project" value="TreeGrafter"/>
</dbReference>
<dbReference type="Pfam" id="PF17655">
    <property type="entry name" value="IRK_C"/>
    <property type="match status" value="1"/>
</dbReference>
<dbReference type="SUPFAM" id="SSF81324">
    <property type="entry name" value="Voltage-gated potassium channels"/>
    <property type="match status" value="1"/>
</dbReference>
<keyword evidence="14" id="KW-1185">Reference proteome</keyword>
<name>A0A931GXD6_9BACT</name>
<proteinExistence type="predicted"/>
<feature type="transmembrane region" description="Helical" evidence="11">
    <location>
        <begin position="59"/>
        <end position="79"/>
    </location>
</feature>
<organism evidence="13 14">
    <name type="scientific">Panacibacter microcysteis</name>
    <dbReference type="NCBI Taxonomy" id="2793269"/>
    <lineage>
        <taxon>Bacteria</taxon>
        <taxon>Pseudomonadati</taxon>
        <taxon>Bacteroidota</taxon>
        <taxon>Chitinophagia</taxon>
        <taxon>Chitinophagales</taxon>
        <taxon>Chitinophagaceae</taxon>
        <taxon>Panacibacter</taxon>
    </lineage>
</organism>
<evidence type="ECO:0000256" key="3">
    <source>
        <dbReference type="ARBA" id="ARBA00022538"/>
    </source>
</evidence>
<evidence type="ECO:0000256" key="9">
    <source>
        <dbReference type="ARBA" id="ARBA00023136"/>
    </source>
</evidence>
<keyword evidence="3" id="KW-0633">Potassium transport</keyword>
<dbReference type="GO" id="GO:0034765">
    <property type="term" value="P:regulation of monoatomic ion transmembrane transport"/>
    <property type="evidence" value="ECO:0007669"/>
    <property type="project" value="TreeGrafter"/>
</dbReference>
<keyword evidence="9 11" id="KW-0472">Membrane</keyword>
<dbReference type="Gene3D" id="1.10.287.70">
    <property type="match status" value="1"/>
</dbReference>
<keyword evidence="10" id="KW-0407">Ion channel</keyword>
<evidence type="ECO:0000256" key="4">
    <source>
        <dbReference type="ARBA" id="ARBA00022692"/>
    </source>
</evidence>
<evidence type="ECO:0000313" key="14">
    <source>
        <dbReference type="Proteomes" id="UP000628448"/>
    </source>
</evidence>
<keyword evidence="8" id="KW-0406">Ion transport</keyword>
<evidence type="ECO:0000256" key="11">
    <source>
        <dbReference type="SAM" id="Phobius"/>
    </source>
</evidence>
<evidence type="ECO:0000256" key="5">
    <source>
        <dbReference type="ARBA" id="ARBA00022882"/>
    </source>
</evidence>
<keyword evidence="4 11" id="KW-0812">Transmembrane</keyword>
<evidence type="ECO:0000256" key="10">
    <source>
        <dbReference type="ARBA" id="ARBA00023303"/>
    </source>
</evidence>
<keyword evidence="6" id="KW-0630">Potassium</keyword>
<keyword evidence="2" id="KW-0813">Transport</keyword>